<dbReference type="EMBL" id="LRGB01001943">
    <property type="protein sequence ID" value="KZS09858.1"/>
    <property type="molecule type" value="Genomic_DNA"/>
</dbReference>
<keyword evidence="1" id="KW-0732">Signal</keyword>
<evidence type="ECO:0000256" key="1">
    <source>
        <dbReference type="SAM" id="SignalP"/>
    </source>
</evidence>
<proteinExistence type="predicted"/>
<comment type="caution">
    <text evidence="2">The sequence shown here is derived from an EMBL/GenBank/DDBJ whole genome shotgun (WGS) entry which is preliminary data.</text>
</comment>
<dbReference type="AlphaFoldDB" id="A0A164SQR8"/>
<evidence type="ECO:0000313" key="3">
    <source>
        <dbReference type="Proteomes" id="UP000076858"/>
    </source>
</evidence>
<gene>
    <name evidence="2" type="ORF">APZ42_025815</name>
</gene>
<reference evidence="2 3" key="1">
    <citation type="submission" date="2016-03" db="EMBL/GenBank/DDBJ databases">
        <title>EvidentialGene: Evidence-directed Construction of Genes on Genomes.</title>
        <authorList>
            <person name="Gilbert D.G."/>
            <person name="Choi J.-H."/>
            <person name="Mockaitis K."/>
            <person name="Colbourne J."/>
            <person name="Pfrender M."/>
        </authorList>
    </citation>
    <scope>NUCLEOTIDE SEQUENCE [LARGE SCALE GENOMIC DNA]</scope>
    <source>
        <strain evidence="2 3">Xinb3</strain>
        <tissue evidence="2">Complete organism</tissue>
    </source>
</reference>
<feature type="signal peptide" evidence="1">
    <location>
        <begin position="1"/>
        <end position="24"/>
    </location>
</feature>
<sequence length="140" mass="16126">MLPRAALPLSIRFYLCMVIFRILAFCDEERPVIYNCEFDRCTLGKSLFQNDKPSLPLSLFRLSLSHSHCFSLSLSFRRRICCVVCCAAPILLVSSTIYMMENPTVPCMRPRHPPPCNYIQVRGQQSPTFHTKTYDALFVL</sequence>
<evidence type="ECO:0000313" key="2">
    <source>
        <dbReference type="EMBL" id="KZS09858.1"/>
    </source>
</evidence>
<dbReference type="Proteomes" id="UP000076858">
    <property type="component" value="Unassembled WGS sequence"/>
</dbReference>
<evidence type="ECO:0008006" key="4">
    <source>
        <dbReference type="Google" id="ProtNLM"/>
    </source>
</evidence>
<accession>A0A164SQR8</accession>
<organism evidence="2 3">
    <name type="scientific">Daphnia magna</name>
    <dbReference type="NCBI Taxonomy" id="35525"/>
    <lineage>
        <taxon>Eukaryota</taxon>
        <taxon>Metazoa</taxon>
        <taxon>Ecdysozoa</taxon>
        <taxon>Arthropoda</taxon>
        <taxon>Crustacea</taxon>
        <taxon>Branchiopoda</taxon>
        <taxon>Diplostraca</taxon>
        <taxon>Cladocera</taxon>
        <taxon>Anomopoda</taxon>
        <taxon>Daphniidae</taxon>
        <taxon>Daphnia</taxon>
    </lineage>
</organism>
<feature type="chain" id="PRO_5007853216" description="Secreted protein" evidence="1">
    <location>
        <begin position="25"/>
        <end position="140"/>
    </location>
</feature>
<protein>
    <recommendedName>
        <fullName evidence="4">Secreted protein</fullName>
    </recommendedName>
</protein>
<keyword evidence="3" id="KW-1185">Reference proteome</keyword>
<name>A0A164SQR8_9CRUS</name>